<evidence type="ECO:0000313" key="8">
    <source>
        <dbReference type="EMBL" id="ARU57712.1"/>
    </source>
</evidence>
<evidence type="ECO:0000256" key="4">
    <source>
        <dbReference type="ARBA" id="ARBA00022989"/>
    </source>
</evidence>
<sequence>MISHDLECVFVHIPKTGGTSILHYFLDVSGITWENRADLLLGFNDVPAHGPQRLTHLTMSEYLALGYLSRRQCERYFKFAFVRNPWSRLLSEYLFRYLGVYTFREFVMDYVPCNMPGQYPQKGKKGKSEADSFLDQKRHLLPQYKFIFDDEGRQCVDFIARYENLDENFSSIVRKLGVEGKSVLQRKNTAQDHLKNALVQKGILQPDESIKFNGEIDYRNFYSEETKSAVANYYHKDISLFEYQF</sequence>
<keyword evidence="9" id="KW-1185">Reference proteome</keyword>
<keyword evidence="6" id="KW-0472">Membrane</keyword>
<keyword evidence="4" id="KW-1133">Transmembrane helix</keyword>
<dbReference type="GO" id="GO:0008146">
    <property type="term" value="F:sulfotransferase activity"/>
    <property type="evidence" value="ECO:0007669"/>
    <property type="project" value="InterPro"/>
</dbReference>
<dbReference type="InterPro" id="IPR005331">
    <property type="entry name" value="Sulfotransferase"/>
</dbReference>
<keyword evidence="5" id="KW-0333">Golgi apparatus</keyword>
<keyword evidence="2 8" id="KW-0808">Transferase</keyword>
<dbReference type="AlphaFoldDB" id="A0A1Y0IB02"/>
<evidence type="ECO:0000256" key="7">
    <source>
        <dbReference type="ARBA" id="ARBA00023180"/>
    </source>
</evidence>
<gene>
    <name evidence="8" type="ORF">OLMES_3691</name>
</gene>
<evidence type="ECO:0000256" key="2">
    <source>
        <dbReference type="ARBA" id="ARBA00022679"/>
    </source>
</evidence>
<evidence type="ECO:0000256" key="3">
    <source>
        <dbReference type="ARBA" id="ARBA00022692"/>
    </source>
</evidence>
<keyword evidence="3" id="KW-0812">Transmembrane</keyword>
<proteinExistence type="predicted"/>
<keyword evidence="7" id="KW-0325">Glycoprotein</keyword>
<protein>
    <submittedName>
        <fullName evidence="8">Chondroitin 4-O-sulfotransferase</fullName>
    </submittedName>
</protein>
<comment type="subcellular location">
    <subcellularLocation>
        <location evidence="1">Golgi apparatus membrane</location>
        <topology evidence="1">Single-pass type II membrane protein</topology>
    </subcellularLocation>
</comment>
<dbReference type="SUPFAM" id="SSF52540">
    <property type="entry name" value="P-loop containing nucleoside triphosphate hydrolases"/>
    <property type="match status" value="1"/>
</dbReference>
<dbReference type="GO" id="GO:0016051">
    <property type="term" value="P:carbohydrate biosynthetic process"/>
    <property type="evidence" value="ECO:0007669"/>
    <property type="project" value="InterPro"/>
</dbReference>
<dbReference type="KEGG" id="ome:OLMES_3691"/>
<evidence type="ECO:0000256" key="5">
    <source>
        <dbReference type="ARBA" id="ARBA00023034"/>
    </source>
</evidence>
<name>A0A1Y0IB02_9GAMM</name>
<dbReference type="OrthoDB" id="288532at2"/>
<evidence type="ECO:0000313" key="9">
    <source>
        <dbReference type="Proteomes" id="UP000196027"/>
    </source>
</evidence>
<evidence type="ECO:0000256" key="6">
    <source>
        <dbReference type="ARBA" id="ARBA00023136"/>
    </source>
</evidence>
<dbReference type="Pfam" id="PF03567">
    <property type="entry name" value="Sulfotransfer_2"/>
    <property type="match status" value="1"/>
</dbReference>
<organism evidence="8 9">
    <name type="scientific">Oleiphilus messinensis</name>
    <dbReference type="NCBI Taxonomy" id="141451"/>
    <lineage>
        <taxon>Bacteria</taxon>
        <taxon>Pseudomonadati</taxon>
        <taxon>Pseudomonadota</taxon>
        <taxon>Gammaproteobacteria</taxon>
        <taxon>Oceanospirillales</taxon>
        <taxon>Oleiphilaceae</taxon>
        <taxon>Oleiphilus</taxon>
    </lineage>
</organism>
<reference evidence="8 9" key="1">
    <citation type="submission" date="2017-05" db="EMBL/GenBank/DDBJ databases">
        <title>Genomic insights into alkan degradation activity of Oleiphilus messinensis.</title>
        <authorList>
            <person name="Kozyavkin S.A."/>
            <person name="Slesarev A.I."/>
            <person name="Golyshin P.N."/>
            <person name="Korzhenkov A."/>
            <person name="Golyshina O.N."/>
            <person name="Toshchakov S.V."/>
        </authorList>
    </citation>
    <scope>NUCLEOTIDE SEQUENCE [LARGE SCALE GENOMIC DNA]</scope>
    <source>
        <strain evidence="8 9">ME102</strain>
    </source>
</reference>
<dbReference type="EMBL" id="CP021425">
    <property type="protein sequence ID" value="ARU57712.1"/>
    <property type="molecule type" value="Genomic_DNA"/>
</dbReference>
<dbReference type="RefSeq" id="WP_087462579.1">
    <property type="nucleotide sequence ID" value="NZ_CP021425.1"/>
</dbReference>
<evidence type="ECO:0000256" key="1">
    <source>
        <dbReference type="ARBA" id="ARBA00004323"/>
    </source>
</evidence>
<dbReference type="Gene3D" id="3.40.50.300">
    <property type="entry name" value="P-loop containing nucleotide triphosphate hydrolases"/>
    <property type="match status" value="1"/>
</dbReference>
<dbReference type="PANTHER" id="PTHR12137">
    <property type="entry name" value="CARBOHYDRATE SULFOTRANSFERASE"/>
    <property type="match status" value="1"/>
</dbReference>
<dbReference type="PANTHER" id="PTHR12137:SF54">
    <property type="entry name" value="CARBOHYDRATE SULFOTRANSFERASE"/>
    <property type="match status" value="1"/>
</dbReference>
<dbReference type="InterPro" id="IPR018011">
    <property type="entry name" value="Carb_sulfotrans_8-10"/>
</dbReference>
<dbReference type="InterPro" id="IPR027417">
    <property type="entry name" value="P-loop_NTPase"/>
</dbReference>
<accession>A0A1Y0IB02</accession>
<dbReference type="GO" id="GO:0016020">
    <property type="term" value="C:membrane"/>
    <property type="evidence" value="ECO:0007669"/>
    <property type="project" value="InterPro"/>
</dbReference>
<dbReference type="Proteomes" id="UP000196027">
    <property type="component" value="Chromosome"/>
</dbReference>